<sequence>MVMLWLCPWLWLRLWFGTEQARAVEVSGVRRDAFGRMMPRPRGNFGRYCPGQPGAGIPVEKLNILAPGLGWGQGGRMLSTTLIGDRLYPALLSSMGRDLAVAPDSMLLKMQR</sequence>
<dbReference type="Proteomes" id="UP000230002">
    <property type="component" value="Unassembled WGS sequence"/>
</dbReference>
<proteinExistence type="predicted"/>
<feature type="chain" id="PRO_5013573924" evidence="1">
    <location>
        <begin position="24"/>
        <end position="112"/>
    </location>
</feature>
<accession>A0A2G8RWX7</accession>
<keyword evidence="3" id="KW-1185">Reference proteome</keyword>
<name>A0A2G8RWX7_9APHY</name>
<evidence type="ECO:0000313" key="2">
    <source>
        <dbReference type="EMBL" id="PIL26021.1"/>
    </source>
</evidence>
<protein>
    <submittedName>
        <fullName evidence="2">Uncharacterized protein</fullName>
    </submittedName>
</protein>
<evidence type="ECO:0000313" key="3">
    <source>
        <dbReference type="Proteomes" id="UP000230002"/>
    </source>
</evidence>
<keyword evidence="1" id="KW-0732">Signal</keyword>
<dbReference type="AlphaFoldDB" id="A0A2G8RWX7"/>
<comment type="caution">
    <text evidence="2">The sequence shown here is derived from an EMBL/GenBank/DDBJ whole genome shotgun (WGS) entry which is preliminary data.</text>
</comment>
<evidence type="ECO:0000256" key="1">
    <source>
        <dbReference type="SAM" id="SignalP"/>
    </source>
</evidence>
<reference evidence="2 3" key="1">
    <citation type="journal article" date="2015" name="Sci. Rep.">
        <title>Chromosome-level genome map provides insights into diverse defense mechanisms in the medicinal fungus Ganoderma sinense.</title>
        <authorList>
            <person name="Zhu Y."/>
            <person name="Xu J."/>
            <person name="Sun C."/>
            <person name="Zhou S."/>
            <person name="Xu H."/>
            <person name="Nelson D.R."/>
            <person name="Qian J."/>
            <person name="Song J."/>
            <person name="Luo H."/>
            <person name="Xiang L."/>
            <person name="Li Y."/>
            <person name="Xu Z."/>
            <person name="Ji A."/>
            <person name="Wang L."/>
            <person name="Lu S."/>
            <person name="Hayward A."/>
            <person name="Sun W."/>
            <person name="Li X."/>
            <person name="Schwartz D.C."/>
            <person name="Wang Y."/>
            <person name="Chen S."/>
        </authorList>
    </citation>
    <scope>NUCLEOTIDE SEQUENCE [LARGE SCALE GENOMIC DNA]</scope>
    <source>
        <strain evidence="2 3">ZZ0214-1</strain>
    </source>
</reference>
<gene>
    <name evidence="2" type="ORF">GSI_11775</name>
</gene>
<organism evidence="2 3">
    <name type="scientific">Ganoderma sinense ZZ0214-1</name>
    <dbReference type="NCBI Taxonomy" id="1077348"/>
    <lineage>
        <taxon>Eukaryota</taxon>
        <taxon>Fungi</taxon>
        <taxon>Dikarya</taxon>
        <taxon>Basidiomycota</taxon>
        <taxon>Agaricomycotina</taxon>
        <taxon>Agaricomycetes</taxon>
        <taxon>Polyporales</taxon>
        <taxon>Polyporaceae</taxon>
        <taxon>Ganoderma</taxon>
    </lineage>
</organism>
<dbReference type="EMBL" id="AYKW01000045">
    <property type="protein sequence ID" value="PIL26021.1"/>
    <property type="molecule type" value="Genomic_DNA"/>
</dbReference>
<feature type="signal peptide" evidence="1">
    <location>
        <begin position="1"/>
        <end position="23"/>
    </location>
</feature>